<name>A0A1L5YAF7_9HEMI</name>
<keyword evidence="1" id="KW-0812">Transmembrane</keyword>
<dbReference type="EMBL" id="KX765172">
    <property type="protein sequence ID" value="APP87487.1"/>
    <property type="molecule type" value="Genomic_DNA"/>
</dbReference>
<reference evidence="2" key="1">
    <citation type="submission" date="2016-08" db="EMBL/GenBank/DDBJ databases">
        <authorList>
            <person name="Seilhamer J.J."/>
        </authorList>
    </citation>
    <scope>NUCLEOTIDE SEQUENCE</scope>
</reference>
<proteinExistence type="predicted"/>
<protein>
    <submittedName>
        <fullName evidence="2">ATP synthase F0 subunit 8</fullName>
    </submittedName>
</protein>
<keyword evidence="1" id="KW-0472">Membrane</keyword>
<keyword evidence="2" id="KW-0496">Mitochondrion</keyword>
<keyword evidence="1" id="KW-1133">Transmembrane helix</keyword>
<dbReference type="AlphaFoldDB" id="A0A1L5YAF7"/>
<feature type="transmembrane region" description="Helical" evidence="1">
    <location>
        <begin position="6"/>
        <end position="26"/>
    </location>
</feature>
<organism evidence="2">
    <name type="scientific">Periphyllus acerihabitans</name>
    <dbReference type="NCBI Taxonomy" id="1785073"/>
    <lineage>
        <taxon>Eukaryota</taxon>
        <taxon>Metazoa</taxon>
        <taxon>Ecdysozoa</taxon>
        <taxon>Arthropoda</taxon>
        <taxon>Hexapoda</taxon>
        <taxon>Insecta</taxon>
        <taxon>Pterygota</taxon>
        <taxon>Neoptera</taxon>
        <taxon>Paraneoptera</taxon>
        <taxon>Hemiptera</taxon>
        <taxon>Sternorrhyncha</taxon>
        <taxon>Aphidomorpha</taxon>
        <taxon>Aphidoidea</taxon>
        <taxon>Aphididae</taxon>
        <taxon>Periphyllus</taxon>
    </lineage>
</organism>
<gene>
    <name evidence="2" type="primary">ATP8</name>
</gene>
<accession>A0A1L5YAF7</accession>
<sequence length="49" mass="6314">MSPINWILLFMYFFIMMYILMNMLYFNFMKNFKLKKLHQMKTKNYNKFI</sequence>
<evidence type="ECO:0000313" key="2">
    <source>
        <dbReference type="EMBL" id="APP87487.1"/>
    </source>
</evidence>
<geneLocation type="mitochondrion" evidence="2"/>
<evidence type="ECO:0000256" key="1">
    <source>
        <dbReference type="SAM" id="Phobius"/>
    </source>
</evidence>